<evidence type="ECO:0000313" key="2">
    <source>
        <dbReference type="Proteomes" id="UP000321570"/>
    </source>
</evidence>
<accession>A0A564ZDM2</accession>
<keyword evidence="2" id="KW-1185">Reference proteome</keyword>
<dbReference type="AlphaFoldDB" id="A0A564ZDM2"/>
<evidence type="ECO:0000313" key="1">
    <source>
        <dbReference type="EMBL" id="VUZ56948.1"/>
    </source>
</evidence>
<dbReference type="EMBL" id="CABIJS010000708">
    <property type="protein sequence ID" value="VUZ56948.1"/>
    <property type="molecule type" value="Genomic_DNA"/>
</dbReference>
<gene>
    <name evidence="1" type="ORF">WMSIL1_LOCUS14423</name>
</gene>
<protein>
    <submittedName>
        <fullName evidence="1">Uncharacterized protein</fullName>
    </submittedName>
</protein>
<proteinExistence type="predicted"/>
<name>A0A564ZDM2_HYMDI</name>
<sequence length="49" mass="5280">MNPSPKVLIINNLQYTHRTQGGPQLDHSSPGASLVVQSSSSLISLETLY</sequence>
<reference evidence="1 2" key="1">
    <citation type="submission" date="2019-07" db="EMBL/GenBank/DDBJ databases">
        <authorList>
            <person name="Jastrzebski P J."/>
            <person name="Paukszto L."/>
            <person name="Jastrzebski P J."/>
        </authorList>
    </citation>
    <scope>NUCLEOTIDE SEQUENCE [LARGE SCALE GENOMIC DNA]</scope>
    <source>
        <strain evidence="1 2">WMS-il1</strain>
    </source>
</reference>
<organism evidence="1 2">
    <name type="scientific">Hymenolepis diminuta</name>
    <name type="common">Rat tapeworm</name>
    <dbReference type="NCBI Taxonomy" id="6216"/>
    <lineage>
        <taxon>Eukaryota</taxon>
        <taxon>Metazoa</taxon>
        <taxon>Spiralia</taxon>
        <taxon>Lophotrochozoa</taxon>
        <taxon>Platyhelminthes</taxon>
        <taxon>Cestoda</taxon>
        <taxon>Eucestoda</taxon>
        <taxon>Cyclophyllidea</taxon>
        <taxon>Hymenolepididae</taxon>
        <taxon>Hymenolepis</taxon>
    </lineage>
</organism>
<dbReference type="Proteomes" id="UP000321570">
    <property type="component" value="Unassembled WGS sequence"/>
</dbReference>